<evidence type="ECO:0000313" key="3">
    <source>
        <dbReference type="Proteomes" id="UP000293781"/>
    </source>
</evidence>
<protein>
    <submittedName>
        <fullName evidence="2">Putative adhesin</fullName>
    </submittedName>
</protein>
<organism evidence="2 3">
    <name type="scientific">Micromonospora violae</name>
    <dbReference type="NCBI Taxonomy" id="1278207"/>
    <lineage>
        <taxon>Bacteria</taxon>
        <taxon>Bacillati</taxon>
        <taxon>Actinomycetota</taxon>
        <taxon>Actinomycetes</taxon>
        <taxon>Micromonosporales</taxon>
        <taxon>Micromonosporaceae</taxon>
        <taxon>Micromonospora</taxon>
    </lineage>
</organism>
<reference evidence="2 3" key="1">
    <citation type="submission" date="2019-02" db="EMBL/GenBank/DDBJ databases">
        <title>Sequencing the genomes of 1000 actinobacteria strains.</title>
        <authorList>
            <person name="Klenk H.-P."/>
        </authorList>
    </citation>
    <scope>NUCLEOTIDE SEQUENCE [LARGE SCALE GENOMIC DNA]</scope>
    <source>
        <strain evidence="2 3">DSM 45888</strain>
    </source>
</reference>
<comment type="caution">
    <text evidence="2">The sequence shown here is derived from an EMBL/GenBank/DDBJ whole genome shotgun (WGS) entry which is preliminary data.</text>
</comment>
<dbReference type="Proteomes" id="UP000293781">
    <property type="component" value="Unassembled WGS sequence"/>
</dbReference>
<accession>A0A4Q7UHY4</accession>
<evidence type="ECO:0000313" key="2">
    <source>
        <dbReference type="EMBL" id="RZT80504.1"/>
    </source>
</evidence>
<name>A0A4Q7UHY4_9ACTN</name>
<proteinExistence type="predicted"/>
<evidence type="ECO:0000259" key="1">
    <source>
        <dbReference type="Pfam" id="PF13349"/>
    </source>
</evidence>
<sequence length="277" mass="28953">MLGRSVLAMALHLTTTPRRRRVVTPVALGLATTLIVLAGCDNLSFRRLDYDNTEAVQITTIRLSGSSGDVVVRGTGPASEVRIKRVVRYQGGEPDNTRYEIKGSELVLDTDCGSRCSVSYEVTVPEGVSVQGETTSGNVELTRVGTVELQVTSGDVRISGASGALGVETRSGNIEVNEAAAAVRLRASSGDITARRLGGTVDAEARSGNVNVELDQPASARVHASSGDVTLLVPRGSYRVRSNADSGDETVTVVDNPAASLVLDGSAKSGNLTISER</sequence>
<feature type="domain" description="DUF4097" evidence="1">
    <location>
        <begin position="119"/>
        <end position="253"/>
    </location>
</feature>
<keyword evidence="3" id="KW-1185">Reference proteome</keyword>
<dbReference type="Pfam" id="PF13349">
    <property type="entry name" value="DUF4097"/>
    <property type="match status" value="1"/>
</dbReference>
<dbReference type="InterPro" id="IPR025164">
    <property type="entry name" value="Toastrack_DUF4097"/>
</dbReference>
<dbReference type="EMBL" id="SHKK01000001">
    <property type="protein sequence ID" value="RZT80504.1"/>
    <property type="molecule type" value="Genomic_DNA"/>
</dbReference>
<gene>
    <name evidence="2" type="ORF">EV382_3755</name>
</gene>
<dbReference type="AlphaFoldDB" id="A0A4Q7UHY4"/>